<sequence length="297" mass="32206">MGTVNMNDYPNTRAVANVISLEQTTSTNDVAAKLVADGKFDRAGMTVVFAREQTAGRGRLGHTWVSELEGSFIASFMSAVGTQLATDANLNGWLQMIAGMSVIDALQHIVPNNGLKWRPDDIDDDAPDTVQLKWPNDIVYHGMKLGGILSQLVPLPNDPITSVVVFGVGLNLNIAPEQLPTPQSTSLQLITEPEPDTNFPTPISLADAIAAATVRSMERRLWEFGLHPANYAQDLRKRVLEECWTLGKPVLVHYADGTTQTGIARTINADASLSITNRDDQLEIVHTADVGVLPVNM</sequence>
<protein>
    <submittedName>
        <fullName evidence="3">Biotin-(Acetyl-CoA carboxylase) ligase</fullName>
    </submittedName>
</protein>
<dbReference type="InterPro" id="IPR045864">
    <property type="entry name" value="aa-tRNA-synth_II/BPL/LPL"/>
</dbReference>
<dbReference type="Proteomes" id="UP000035645">
    <property type="component" value="Unassembled WGS sequence"/>
</dbReference>
<feature type="domain" description="BPL/LPL catalytic" evidence="2">
    <location>
        <begin position="44"/>
        <end position="161"/>
    </location>
</feature>
<reference evidence="3 4" key="1">
    <citation type="submission" date="2013-10" db="EMBL/GenBank/DDBJ databases">
        <authorList>
            <person name="Manrique M."/>
        </authorList>
    </citation>
    <scope>NUCLEOTIDE SEQUENCE [LARGE SCALE GENOMIC DNA]</scope>
    <source>
        <strain evidence="3 4">IM386</strain>
    </source>
</reference>
<dbReference type="InterPro" id="IPR004408">
    <property type="entry name" value="Biotin_CoA_COase_ligase"/>
</dbReference>
<name>A0AAV2W2T4_9BIFI</name>
<reference evidence="3 4" key="2">
    <citation type="submission" date="2015-01" db="EMBL/GenBank/DDBJ databases">
        <title>Genome sequence of a Bifidobacterium animalis strain.</title>
        <authorList>
            <person name="Bogovic-Matijasic B."/>
            <person name="Hacin B."/>
            <person name="Citar M."/>
            <person name="Svigelj K."/>
            <person name="Stempelj M."/>
            <person name="Rogelj I."/>
        </authorList>
    </citation>
    <scope>NUCLEOTIDE SEQUENCE [LARGE SCALE GENOMIC DNA]</scope>
    <source>
        <strain evidence="3 4">IM386</strain>
    </source>
</reference>
<keyword evidence="1 3" id="KW-0436">Ligase</keyword>
<dbReference type="Gene3D" id="3.30.930.10">
    <property type="entry name" value="Bira Bifunctional Protein, Domain 2"/>
    <property type="match status" value="1"/>
</dbReference>
<evidence type="ECO:0000313" key="4">
    <source>
        <dbReference type="Proteomes" id="UP000035645"/>
    </source>
</evidence>
<dbReference type="InterPro" id="IPR004143">
    <property type="entry name" value="BPL_LPL_catalytic"/>
</dbReference>
<dbReference type="EMBL" id="CBUQ010000004">
    <property type="protein sequence ID" value="CDI66967.1"/>
    <property type="molecule type" value="Genomic_DNA"/>
</dbReference>
<evidence type="ECO:0000313" key="3">
    <source>
        <dbReference type="EMBL" id="CDI66967.1"/>
    </source>
</evidence>
<evidence type="ECO:0000256" key="1">
    <source>
        <dbReference type="ARBA" id="ARBA00022598"/>
    </source>
</evidence>
<accession>A0AAV2W2T4</accession>
<dbReference type="PANTHER" id="PTHR12835:SF5">
    <property type="entry name" value="BIOTIN--PROTEIN LIGASE"/>
    <property type="match status" value="1"/>
</dbReference>
<organism evidence="3 4">
    <name type="scientific">Bifidobacterium animalis subsp. animalis IM386</name>
    <dbReference type="NCBI Taxonomy" id="1402194"/>
    <lineage>
        <taxon>Bacteria</taxon>
        <taxon>Bacillati</taxon>
        <taxon>Actinomycetota</taxon>
        <taxon>Actinomycetes</taxon>
        <taxon>Bifidobacteriales</taxon>
        <taxon>Bifidobacteriaceae</taxon>
        <taxon>Bifidobacterium</taxon>
    </lineage>
</organism>
<proteinExistence type="predicted"/>
<comment type="caution">
    <text evidence="3">The sequence shown here is derived from an EMBL/GenBank/DDBJ whole genome shotgun (WGS) entry which is preliminary data.</text>
</comment>
<dbReference type="GO" id="GO:0004077">
    <property type="term" value="F:biotin--[biotin carboxyl-carrier protein] ligase activity"/>
    <property type="evidence" value="ECO:0007669"/>
    <property type="project" value="InterPro"/>
</dbReference>
<gene>
    <name evidence="3" type="ORF">BANIM336_00272</name>
</gene>
<dbReference type="RefSeq" id="WP_014697236.1">
    <property type="nucleotide sequence ID" value="NZ_CBUQ010000004.1"/>
</dbReference>
<evidence type="ECO:0000259" key="2">
    <source>
        <dbReference type="Pfam" id="PF03099"/>
    </source>
</evidence>
<dbReference type="Pfam" id="PF03099">
    <property type="entry name" value="BPL_LplA_LipB"/>
    <property type="match status" value="1"/>
</dbReference>
<dbReference type="SUPFAM" id="SSF55681">
    <property type="entry name" value="Class II aaRS and biotin synthetases"/>
    <property type="match status" value="1"/>
</dbReference>
<dbReference type="CDD" id="cd16442">
    <property type="entry name" value="BPL"/>
    <property type="match status" value="1"/>
</dbReference>
<dbReference type="AlphaFoldDB" id="A0AAV2W2T4"/>
<dbReference type="PANTHER" id="PTHR12835">
    <property type="entry name" value="BIOTIN PROTEIN LIGASE"/>
    <property type="match status" value="1"/>
</dbReference>
<dbReference type="GO" id="GO:0005737">
    <property type="term" value="C:cytoplasm"/>
    <property type="evidence" value="ECO:0007669"/>
    <property type="project" value="TreeGrafter"/>
</dbReference>